<dbReference type="PROSITE" id="PS51125">
    <property type="entry name" value="NHL"/>
    <property type="match status" value="1"/>
</dbReference>
<protein>
    <recommendedName>
        <fullName evidence="5">Brain tumor protein</fullName>
    </recommendedName>
</protein>
<dbReference type="InterPro" id="IPR050952">
    <property type="entry name" value="TRIM-NHL_E3_ligases"/>
</dbReference>
<evidence type="ECO:0000256" key="2">
    <source>
        <dbReference type="PROSITE-ProRule" id="PRU00504"/>
    </source>
</evidence>
<feature type="non-terminal residue" evidence="3">
    <location>
        <position position="1"/>
    </location>
</feature>
<comment type="caution">
    <text evidence="3">The sequence shown here is derived from an EMBL/GenBank/DDBJ whole genome shotgun (WGS) entry which is preliminary data.</text>
</comment>
<dbReference type="PANTHER" id="PTHR24104:SF25">
    <property type="entry name" value="PROTEIN LIN-41"/>
    <property type="match status" value="1"/>
</dbReference>
<dbReference type="PANTHER" id="PTHR24104">
    <property type="entry name" value="E3 UBIQUITIN-PROTEIN LIGASE NHLRC1-RELATED"/>
    <property type="match status" value="1"/>
</dbReference>
<dbReference type="GO" id="GO:0008270">
    <property type="term" value="F:zinc ion binding"/>
    <property type="evidence" value="ECO:0007669"/>
    <property type="project" value="UniProtKB-KW"/>
</dbReference>
<proteinExistence type="predicted"/>
<dbReference type="OrthoDB" id="6099347at2759"/>
<dbReference type="EMBL" id="CAIIXF020000006">
    <property type="protein sequence ID" value="CAH1786191.1"/>
    <property type="molecule type" value="Genomic_DNA"/>
</dbReference>
<dbReference type="GO" id="GO:0061630">
    <property type="term" value="F:ubiquitin protein ligase activity"/>
    <property type="evidence" value="ECO:0007669"/>
    <property type="project" value="TreeGrafter"/>
</dbReference>
<name>A0A8S4P0Y9_OWEFU</name>
<organism evidence="3 4">
    <name type="scientific">Owenia fusiformis</name>
    <name type="common">Polychaete worm</name>
    <dbReference type="NCBI Taxonomy" id="6347"/>
    <lineage>
        <taxon>Eukaryota</taxon>
        <taxon>Metazoa</taxon>
        <taxon>Spiralia</taxon>
        <taxon>Lophotrochozoa</taxon>
        <taxon>Annelida</taxon>
        <taxon>Polychaeta</taxon>
        <taxon>Sedentaria</taxon>
        <taxon>Canalipalpata</taxon>
        <taxon>Sabellida</taxon>
        <taxon>Oweniida</taxon>
        <taxon>Oweniidae</taxon>
        <taxon>Owenia</taxon>
    </lineage>
</organism>
<reference evidence="3" key="1">
    <citation type="submission" date="2022-03" db="EMBL/GenBank/DDBJ databases">
        <authorList>
            <person name="Martin C."/>
        </authorList>
    </citation>
    <scope>NUCLEOTIDE SEQUENCE</scope>
</reference>
<dbReference type="AlphaFoldDB" id="A0A8S4P0Y9"/>
<keyword evidence="4" id="KW-1185">Reference proteome</keyword>
<dbReference type="SUPFAM" id="SSF101898">
    <property type="entry name" value="NHL repeat"/>
    <property type="match status" value="1"/>
</dbReference>
<feature type="repeat" description="NHL" evidence="2">
    <location>
        <begin position="252"/>
        <end position="295"/>
    </location>
</feature>
<dbReference type="GO" id="GO:0000209">
    <property type="term" value="P:protein polyubiquitination"/>
    <property type="evidence" value="ECO:0007669"/>
    <property type="project" value="TreeGrafter"/>
</dbReference>
<evidence type="ECO:0000256" key="1">
    <source>
        <dbReference type="ARBA" id="ARBA00022737"/>
    </source>
</evidence>
<dbReference type="Proteomes" id="UP000749559">
    <property type="component" value="Unassembled WGS sequence"/>
</dbReference>
<evidence type="ECO:0008006" key="5">
    <source>
        <dbReference type="Google" id="ProtNLM"/>
    </source>
</evidence>
<sequence length="337" mass="37710">NHFIDNNQDMISNEELLNSVDQTNSNEVEEETYESSAMAQPSIFFRIKARLIPQNKTTSSKNLPIEERTLDQTTCIRSLCGVLMHKISKGKIISHIAGLGKDTIVLVKGKTTMESIILDENFKEKNNFCKCGKCRSVVVTHDRCIILLHDEGIDIYKENGNWQRRIERPKGLRCVNIAMNNYYSELIVADTKTNTIVYIDYNTGEVNHKTQAQPPIFAECSEGENIAVNQNNDLIVSSMEKKSVTGYNSRGVQILQYTGEGVNMLSSPAGICVDKNNNIIVADTKKDNVQLLSQDGTFQKILLSSREGLQCPCSVAVTNDGYLLVGNRVGDIFRVKY</sequence>
<accession>A0A8S4P0Y9</accession>
<keyword evidence="1" id="KW-0677">Repeat</keyword>
<dbReference type="Gene3D" id="2.120.10.30">
    <property type="entry name" value="TolB, C-terminal domain"/>
    <property type="match status" value="1"/>
</dbReference>
<dbReference type="InterPro" id="IPR011042">
    <property type="entry name" value="6-blade_b-propeller_TolB-like"/>
</dbReference>
<dbReference type="Pfam" id="PF01436">
    <property type="entry name" value="NHL"/>
    <property type="match status" value="1"/>
</dbReference>
<evidence type="ECO:0000313" key="4">
    <source>
        <dbReference type="Proteomes" id="UP000749559"/>
    </source>
</evidence>
<dbReference type="InterPro" id="IPR001258">
    <property type="entry name" value="NHL_repeat"/>
</dbReference>
<dbReference type="GO" id="GO:0043161">
    <property type="term" value="P:proteasome-mediated ubiquitin-dependent protein catabolic process"/>
    <property type="evidence" value="ECO:0007669"/>
    <property type="project" value="TreeGrafter"/>
</dbReference>
<evidence type="ECO:0000313" key="3">
    <source>
        <dbReference type="EMBL" id="CAH1786191.1"/>
    </source>
</evidence>
<gene>
    <name evidence="3" type="ORF">OFUS_LOCUS12137</name>
</gene>